<evidence type="ECO:0000313" key="15">
    <source>
        <dbReference type="EMBL" id="EEY62703.1"/>
    </source>
</evidence>
<feature type="transmembrane region" description="Helical" evidence="14">
    <location>
        <begin position="134"/>
        <end position="156"/>
    </location>
</feature>
<keyword evidence="12 14" id="KW-0472">Membrane</keyword>
<dbReference type="GeneID" id="9474117"/>
<evidence type="ECO:0000256" key="2">
    <source>
        <dbReference type="ARBA" id="ARBA00004653"/>
    </source>
</evidence>
<dbReference type="Proteomes" id="UP000006643">
    <property type="component" value="Unassembled WGS sequence"/>
</dbReference>
<dbReference type="InterPro" id="IPR047664">
    <property type="entry name" value="SWEET"/>
</dbReference>
<dbReference type="VEuPathDB" id="FungiDB:PITG_14486"/>
<dbReference type="Pfam" id="PF03083">
    <property type="entry name" value="MtN3_slv"/>
    <property type="match status" value="2"/>
</dbReference>
<evidence type="ECO:0000256" key="8">
    <source>
        <dbReference type="ARBA" id="ARBA00022692"/>
    </source>
</evidence>
<dbReference type="RefSeq" id="XP_002898945.1">
    <property type="nucleotide sequence ID" value="XM_002898899.1"/>
</dbReference>
<feature type="transmembrane region" description="Helical" evidence="14">
    <location>
        <begin position="108"/>
        <end position="128"/>
    </location>
</feature>
<evidence type="ECO:0000256" key="12">
    <source>
        <dbReference type="ARBA" id="ARBA00023136"/>
    </source>
</evidence>
<dbReference type="Gene3D" id="1.20.1280.290">
    <property type="match status" value="2"/>
</dbReference>
<feature type="transmembrane region" description="Helical" evidence="14">
    <location>
        <begin position="168"/>
        <end position="189"/>
    </location>
</feature>
<feature type="transmembrane region" description="Helical" evidence="14">
    <location>
        <begin position="231"/>
        <end position="254"/>
    </location>
</feature>
<evidence type="ECO:0000256" key="5">
    <source>
        <dbReference type="ARBA" id="ARBA00022448"/>
    </source>
</evidence>
<evidence type="ECO:0000256" key="7">
    <source>
        <dbReference type="ARBA" id="ARBA00022597"/>
    </source>
</evidence>
<evidence type="ECO:0000256" key="13">
    <source>
        <dbReference type="SAM" id="MobiDB-lite"/>
    </source>
</evidence>
<evidence type="ECO:0000256" key="10">
    <source>
        <dbReference type="ARBA" id="ARBA00022989"/>
    </source>
</evidence>
<dbReference type="FunFam" id="1.20.1280.290:FF:000004">
    <property type="entry name" value="Sugar transporter SWEET"/>
    <property type="match status" value="1"/>
</dbReference>
<proteinExistence type="inferred from homology"/>
<keyword evidence="10 14" id="KW-1133">Transmembrane helix</keyword>
<dbReference type="GO" id="GO:0051119">
    <property type="term" value="F:sugar transmembrane transporter activity"/>
    <property type="evidence" value="ECO:0007669"/>
    <property type="project" value="InterPro"/>
</dbReference>
<dbReference type="OMA" id="YVIYMNS"/>
<reference evidence="16" key="1">
    <citation type="journal article" date="2009" name="Nature">
        <title>Genome sequence and analysis of the Irish potato famine pathogen Phytophthora infestans.</title>
        <authorList>
            <consortium name="The Broad Institute Genome Sequencing Platform"/>
            <person name="Haas B.J."/>
            <person name="Kamoun S."/>
            <person name="Zody M.C."/>
            <person name="Jiang R.H."/>
            <person name="Handsaker R.E."/>
            <person name="Cano L.M."/>
            <person name="Grabherr M."/>
            <person name="Kodira C.D."/>
            <person name="Raffaele S."/>
            <person name="Torto-Alalibo T."/>
            <person name="Bozkurt T.O."/>
            <person name="Ah-Fong A.M."/>
            <person name="Alvarado L."/>
            <person name="Anderson V.L."/>
            <person name="Armstrong M.R."/>
            <person name="Avrova A."/>
            <person name="Baxter L."/>
            <person name="Beynon J."/>
            <person name="Boevink P.C."/>
            <person name="Bollmann S.R."/>
            <person name="Bos J.I."/>
            <person name="Bulone V."/>
            <person name="Cai G."/>
            <person name="Cakir C."/>
            <person name="Carrington J.C."/>
            <person name="Chawner M."/>
            <person name="Conti L."/>
            <person name="Costanzo S."/>
            <person name="Ewan R."/>
            <person name="Fahlgren N."/>
            <person name="Fischbach M.A."/>
            <person name="Fugelstad J."/>
            <person name="Gilroy E.M."/>
            <person name="Gnerre S."/>
            <person name="Green P.J."/>
            <person name="Grenville-Briggs L.J."/>
            <person name="Griffith J."/>
            <person name="Grunwald N.J."/>
            <person name="Horn K."/>
            <person name="Horner N.R."/>
            <person name="Hu C.H."/>
            <person name="Huitema E."/>
            <person name="Jeong D.H."/>
            <person name="Jones A.M."/>
            <person name="Jones J.D."/>
            <person name="Jones R.W."/>
            <person name="Karlsson E.K."/>
            <person name="Kunjeti S.G."/>
            <person name="Lamour K."/>
            <person name="Liu Z."/>
            <person name="Ma L."/>
            <person name="Maclean D."/>
            <person name="Chibucos M.C."/>
            <person name="McDonald H."/>
            <person name="McWalters J."/>
            <person name="Meijer H.J."/>
            <person name="Morgan W."/>
            <person name="Morris P.F."/>
            <person name="Munro C.A."/>
            <person name="O'Neill K."/>
            <person name="Ospina-Giraldo M."/>
            <person name="Pinzon A."/>
            <person name="Pritchard L."/>
            <person name="Ramsahoye B."/>
            <person name="Ren Q."/>
            <person name="Restrepo S."/>
            <person name="Roy S."/>
            <person name="Sadanandom A."/>
            <person name="Savidor A."/>
            <person name="Schornack S."/>
            <person name="Schwartz D.C."/>
            <person name="Schumann U.D."/>
            <person name="Schwessinger B."/>
            <person name="Seyer L."/>
            <person name="Sharpe T."/>
            <person name="Silvar C."/>
            <person name="Song J."/>
            <person name="Studholme D.J."/>
            <person name="Sykes S."/>
            <person name="Thines M."/>
            <person name="van de Vondervoort P.J."/>
            <person name="Phuntumart V."/>
            <person name="Wawra S."/>
            <person name="Weide R."/>
            <person name="Win J."/>
            <person name="Young C."/>
            <person name="Zhou S."/>
            <person name="Fry W."/>
            <person name="Meyers B.C."/>
            <person name="van West P."/>
            <person name="Ristaino J."/>
            <person name="Govers F."/>
            <person name="Birch P.R."/>
            <person name="Whisson S.C."/>
            <person name="Judelson H.S."/>
            <person name="Nusbaum C."/>
        </authorList>
    </citation>
    <scope>NUCLEOTIDE SEQUENCE [LARGE SCALE GENOMIC DNA]</scope>
    <source>
        <strain evidence="16">T30-4</strain>
    </source>
</reference>
<feature type="transmembrane region" description="Helical" evidence="14">
    <location>
        <begin position="260"/>
        <end position="281"/>
    </location>
</feature>
<keyword evidence="7" id="KW-0762">Sugar transport</keyword>
<sequence>MISESALDGESLPATRPQGLETPPPVSRRWQILKCESKRKNDEFVGLPMSLGSLLTSNSALLFELQNIEMVSAFITTIKVLTTIAQIAQRLSPVPDLYRVHKQRDTGVMAFMPLVMLLLCNHVWLIYAYVVKNIFPLFSVCVFGDVVLALYVAIYAKYCPDRAYMMRILVPGATAFVLVTIYAVLVAVGAIHQSRDQLGDVFGYLANVTTFALYASPFEKIKLVLETKSSAAIPVILCSIIFVNSSLWLVNGIVDDDLFIVVPNIVGVTLTAIQLTLCYIYRPSRHISPGDSELDAVVELEMGTSEKMAPTSPAFVPLVSPTKQ</sequence>
<comment type="subcellular location">
    <subcellularLocation>
        <location evidence="1">Cell membrane</location>
        <topology evidence="1">Multi-pass membrane protein</topology>
    </subcellularLocation>
    <subcellularLocation>
        <location evidence="2">Golgi apparatus membrane</location>
        <topology evidence="2">Multi-pass membrane protein</topology>
    </subcellularLocation>
</comment>
<dbReference type="KEGG" id="pif:PITG_14486"/>
<dbReference type="PANTHER" id="PTHR10791">
    <property type="entry name" value="RAG1-ACTIVATING PROTEIN 1"/>
    <property type="match status" value="1"/>
</dbReference>
<evidence type="ECO:0000313" key="16">
    <source>
        <dbReference type="Proteomes" id="UP000006643"/>
    </source>
</evidence>
<dbReference type="InterPro" id="IPR004316">
    <property type="entry name" value="SWEET_rpt"/>
</dbReference>
<accession>D0NPZ1</accession>
<keyword evidence="5" id="KW-0813">Transport</keyword>
<keyword evidence="6" id="KW-1003">Cell membrane</keyword>
<gene>
    <name evidence="15" type="ORF">PITG_14486</name>
</gene>
<keyword evidence="16" id="KW-1185">Reference proteome</keyword>
<evidence type="ECO:0000256" key="1">
    <source>
        <dbReference type="ARBA" id="ARBA00004651"/>
    </source>
</evidence>
<evidence type="ECO:0000256" key="6">
    <source>
        <dbReference type="ARBA" id="ARBA00022475"/>
    </source>
</evidence>
<dbReference type="EMBL" id="DS028151">
    <property type="protein sequence ID" value="EEY62703.1"/>
    <property type="molecule type" value="Genomic_DNA"/>
</dbReference>
<evidence type="ECO:0000256" key="14">
    <source>
        <dbReference type="SAM" id="Phobius"/>
    </source>
</evidence>
<evidence type="ECO:0000256" key="4">
    <source>
        <dbReference type="ARBA" id="ARBA00021741"/>
    </source>
</evidence>
<evidence type="ECO:0000256" key="9">
    <source>
        <dbReference type="ARBA" id="ARBA00022737"/>
    </source>
</evidence>
<feature type="region of interest" description="Disordered" evidence="13">
    <location>
        <begin position="1"/>
        <end position="26"/>
    </location>
</feature>
<dbReference type="InParanoid" id="D0NPZ1"/>
<dbReference type="PANTHER" id="PTHR10791:SF30">
    <property type="entry name" value="SUGAR TRANSPORTER SWEET1"/>
    <property type="match status" value="1"/>
</dbReference>
<comment type="similarity">
    <text evidence="3">Belongs to the SWEET sugar transporter family.</text>
</comment>
<organism evidence="15 16">
    <name type="scientific">Phytophthora infestans (strain T30-4)</name>
    <name type="common">Potato late blight agent</name>
    <dbReference type="NCBI Taxonomy" id="403677"/>
    <lineage>
        <taxon>Eukaryota</taxon>
        <taxon>Sar</taxon>
        <taxon>Stramenopiles</taxon>
        <taxon>Oomycota</taxon>
        <taxon>Peronosporomycetes</taxon>
        <taxon>Peronosporales</taxon>
        <taxon>Peronosporaceae</taxon>
        <taxon>Phytophthora</taxon>
    </lineage>
</organism>
<dbReference type="GO" id="GO:0000139">
    <property type="term" value="C:Golgi membrane"/>
    <property type="evidence" value="ECO:0007669"/>
    <property type="project" value="UniProtKB-SubCell"/>
</dbReference>
<dbReference type="eggNOG" id="KOG1623">
    <property type="taxonomic scope" value="Eukaryota"/>
</dbReference>
<dbReference type="GO" id="GO:0005886">
    <property type="term" value="C:plasma membrane"/>
    <property type="evidence" value="ECO:0007669"/>
    <property type="project" value="UniProtKB-SubCell"/>
</dbReference>
<keyword evidence="11" id="KW-0333">Golgi apparatus</keyword>
<dbReference type="HOGENOM" id="CLU_048643_2_0_1"/>
<evidence type="ECO:0000256" key="11">
    <source>
        <dbReference type="ARBA" id="ARBA00023034"/>
    </source>
</evidence>
<keyword evidence="8 14" id="KW-0812">Transmembrane</keyword>
<evidence type="ECO:0000256" key="3">
    <source>
        <dbReference type="ARBA" id="ARBA00007809"/>
    </source>
</evidence>
<protein>
    <recommendedName>
        <fullName evidence="4">Sugar transporter SWEET1</fullName>
    </recommendedName>
</protein>
<dbReference type="FunFam" id="1.20.1280.290:FF:000007">
    <property type="entry name" value="Bidirectional sugar transporter SWEET7"/>
    <property type="match status" value="1"/>
</dbReference>
<keyword evidence="9" id="KW-0677">Repeat</keyword>
<dbReference type="OrthoDB" id="409725at2759"/>
<feature type="transmembrane region" description="Helical" evidence="14">
    <location>
        <begin position="201"/>
        <end position="219"/>
    </location>
</feature>
<name>D0NPZ1_PHYIT</name>
<dbReference type="AlphaFoldDB" id="D0NPZ1"/>